<accession>A0A9D4USB0</accession>
<keyword evidence="2" id="KW-0597">Phosphoprotein</keyword>
<dbReference type="Pfam" id="PF00069">
    <property type="entry name" value="Pkinase"/>
    <property type="match status" value="1"/>
</dbReference>
<dbReference type="PROSITE" id="PS00108">
    <property type="entry name" value="PROTEIN_KINASE_ST"/>
    <property type="match status" value="1"/>
</dbReference>
<dbReference type="AlphaFoldDB" id="A0A9D4USB0"/>
<dbReference type="SUPFAM" id="SSF56112">
    <property type="entry name" value="Protein kinase-like (PK-like)"/>
    <property type="match status" value="1"/>
</dbReference>
<comment type="caution">
    <text evidence="9">The sequence shown here is derived from an EMBL/GenBank/DDBJ whole genome shotgun (WGS) entry which is preliminary data.</text>
</comment>
<dbReference type="FunFam" id="3.30.200.20:FF:000216">
    <property type="entry name" value="Putative serine/threonine-protein kinase dyrk2"/>
    <property type="match status" value="1"/>
</dbReference>
<evidence type="ECO:0000256" key="6">
    <source>
        <dbReference type="ARBA" id="ARBA00022840"/>
    </source>
</evidence>
<dbReference type="InterPro" id="IPR008271">
    <property type="entry name" value="Ser/Thr_kinase_AS"/>
</dbReference>
<keyword evidence="4" id="KW-0547">Nucleotide-binding</keyword>
<keyword evidence="1" id="KW-0723">Serine/threonine-protein kinase</keyword>
<keyword evidence="3" id="KW-0808">Transferase</keyword>
<evidence type="ECO:0000259" key="8">
    <source>
        <dbReference type="PROSITE" id="PS50011"/>
    </source>
</evidence>
<dbReference type="FunFam" id="1.10.510.10:FF:000380">
    <property type="entry name" value="Serine/threonine-protein kinase ppk15"/>
    <property type="match status" value="1"/>
</dbReference>
<evidence type="ECO:0000256" key="4">
    <source>
        <dbReference type="ARBA" id="ARBA00022741"/>
    </source>
</evidence>
<dbReference type="InterPro" id="IPR050494">
    <property type="entry name" value="Ser_Thr_dual-spec_kinase"/>
</dbReference>
<feature type="region of interest" description="Disordered" evidence="7">
    <location>
        <begin position="432"/>
        <end position="458"/>
    </location>
</feature>
<evidence type="ECO:0000256" key="1">
    <source>
        <dbReference type="ARBA" id="ARBA00022527"/>
    </source>
</evidence>
<dbReference type="PROSITE" id="PS50011">
    <property type="entry name" value="PROTEIN_KINASE_DOM"/>
    <property type="match status" value="1"/>
</dbReference>
<evidence type="ECO:0000256" key="5">
    <source>
        <dbReference type="ARBA" id="ARBA00022777"/>
    </source>
</evidence>
<keyword evidence="5" id="KW-0418">Kinase</keyword>
<evidence type="ECO:0000256" key="3">
    <source>
        <dbReference type="ARBA" id="ARBA00022679"/>
    </source>
</evidence>
<keyword evidence="6" id="KW-0067">ATP-binding</keyword>
<dbReference type="Proteomes" id="UP000886520">
    <property type="component" value="Chromosome 12"/>
</dbReference>
<evidence type="ECO:0000313" key="9">
    <source>
        <dbReference type="EMBL" id="KAI5072959.1"/>
    </source>
</evidence>
<feature type="domain" description="Protein kinase" evidence="8">
    <location>
        <begin position="885"/>
        <end position="1187"/>
    </location>
</feature>
<protein>
    <recommendedName>
        <fullName evidence="8">Protein kinase domain-containing protein</fullName>
    </recommendedName>
</protein>
<dbReference type="GO" id="GO:0004674">
    <property type="term" value="F:protein serine/threonine kinase activity"/>
    <property type="evidence" value="ECO:0007669"/>
    <property type="project" value="UniProtKB-KW"/>
</dbReference>
<proteinExistence type="predicted"/>
<organism evidence="9 10">
    <name type="scientific">Adiantum capillus-veneris</name>
    <name type="common">Maidenhair fern</name>
    <dbReference type="NCBI Taxonomy" id="13818"/>
    <lineage>
        <taxon>Eukaryota</taxon>
        <taxon>Viridiplantae</taxon>
        <taxon>Streptophyta</taxon>
        <taxon>Embryophyta</taxon>
        <taxon>Tracheophyta</taxon>
        <taxon>Polypodiopsida</taxon>
        <taxon>Polypodiidae</taxon>
        <taxon>Polypodiales</taxon>
        <taxon>Pteridineae</taxon>
        <taxon>Pteridaceae</taxon>
        <taxon>Vittarioideae</taxon>
        <taxon>Adiantum</taxon>
    </lineage>
</organism>
<dbReference type="InterPro" id="IPR000719">
    <property type="entry name" value="Prot_kinase_dom"/>
</dbReference>
<evidence type="ECO:0000313" key="10">
    <source>
        <dbReference type="Proteomes" id="UP000886520"/>
    </source>
</evidence>
<sequence>MDESVSLVLDFLRQHNFGKAEEALRLELQARHSFPRPTSGHDKVETASHGGGFTACKDCQATAVSSVDKTSCQVSLLKPEWDTPKRNGIVDRQMDAYTEWEFMSSSNHDCVLEFKKQDPPFKRTLEVSSSDIHLVRQNGTKPMNSVHEEIGLERTEHTYRNGDILHSSEIGIDVGLALTKKQQHESELTCNMKACKSGQLQQDLDAYEPKKSSCMDEPRPVLQKVAHEVKALPPQRNTQSFARSAYHSFSDTSWLDFGVWDDDALKSSKFSQPSLHPLPSSKDSDQLEEKRVVHDCIDYIKALALENLNISPDMFKDIPLPWEIGLQNQHVEAEYLNARSTQDCYNVPSSNVRSSSGSFNIANGFADSFGLDKLHTNALFEPAFNLGSFLDIPVGQGPTSPGEKHENDVCEHSYSQNAMQDTSELLSGFATLGDEPTDPDMGNCKEYWGSDMYEDDEDPGYERREIEDEDWFLAHEIIHPNEDDEVKMLKQKVVEDLLSQSNEGIKLMQGEDDSFLYTRELLDTAVSDGSQAKFGPDISNITTLLGHSSAGDSLSLKQFGSMSYDGHLMDAEELKFMGVEPVWQGYISQFDKHVHNYRVDEGEAYDKACGDYLRKICPSEVKKATEGRKSRRDSLHETSGHSDDGLDQIKYHNDNWGACSAESNRNLDGIQCPLELDLMSAAAKKANEKSFVSNAEEAFSCIAPLDMKSINSCKAVSPGCFLNSSASNQGMNAVNSDAACPPLSLGSIPSGQERHSEIIKSEDNAAPWKQESGRLSPVPTLEDGTCLSPALFSHPNALSHVSFSKEMYEARDEETALYTYDNAVFEPAVDDGETSTAQEEAHLLKMEEHEYEVFSLRIIHRKNRTGFEEEKHFQVVLNSVVAGRYLITEYLGSAAFSKAVQARDLQTGMDVCMKIIKNNKDFFDQSLDEIKLLKYINKNDPADKHHLLRLYDYFYYKEHLFIVCELLRANLYEFHKFNKESGGEPYFTMSRLQLIARQCLEALEFLHHLGLIHCDLKPENILIKSYSRCEIKVIDLGSSCFQTDHLCSYVQSRSYRAPEVILGLPYDQKIDIWSLGCILAELCSGHVLFQNDSLATLLARVIGIIEPIMPDMILKGKEAPKYFTKNLMLYDRNQETNKLEYLMPKKSSLRHRLPLGDLGFVDFVGYLLQVNPENRPSASEALKHPWLTHPYEPVY</sequence>
<dbReference type="CDD" id="cd14133">
    <property type="entry name" value="PKc_DYRK_like"/>
    <property type="match status" value="1"/>
</dbReference>
<feature type="region of interest" description="Disordered" evidence="7">
    <location>
        <begin position="623"/>
        <end position="647"/>
    </location>
</feature>
<dbReference type="OrthoDB" id="9332038at2759"/>
<dbReference type="SMART" id="SM00220">
    <property type="entry name" value="S_TKc"/>
    <property type="match status" value="1"/>
</dbReference>
<dbReference type="Gene3D" id="3.30.200.20">
    <property type="entry name" value="Phosphorylase Kinase, domain 1"/>
    <property type="match status" value="1"/>
</dbReference>
<reference evidence="9" key="1">
    <citation type="submission" date="2021-01" db="EMBL/GenBank/DDBJ databases">
        <title>Adiantum capillus-veneris genome.</title>
        <authorList>
            <person name="Fang Y."/>
            <person name="Liao Q."/>
        </authorList>
    </citation>
    <scope>NUCLEOTIDE SEQUENCE</scope>
    <source>
        <strain evidence="9">H3</strain>
        <tissue evidence="9">Leaf</tissue>
    </source>
</reference>
<dbReference type="InterPro" id="IPR011009">
    <property type="entry name" value="Kinase-like_dom_sf"/>
</dbReference>
<keyword evidence="10" id="KW-1185">Reference proteome</keyword>
<dbReference type="GO" id="GO:0005524">
    <property type="term" value="F:ATP binding"/>
    <property type="evidence" value="ECO:0007669"/>
    <property type="project" value="UniProtKB-KW"/>
</dbReference>
<dbReference type="PANTHER" id="PTHR24058:SF124">
    <property type="entry name" value="PROTEIN KINASE SUPERFAMILY PROTEIN"/>
    <property type="match status" value="1"/>
</dbReference>
<name>A0A9D4USB0_ADICA</name>
<gene>
    <name evidence="9" type="ORF">GOP47_0013065</name>
</gene>
<dbReference type="PANTHER" id="PTHR24058">
    <property type="entry name" value="DUAL SPECIFICITY PROTEIN KINASE"/>
    <property type="match status" value="1"/>
</dbReference>
<evidence type="ECO:0000256" key="2">
    <source>
        <dbReference type="ARBA" id="ARBA00022553"/>
    </source>
</evidence>
<dbReference type="EMBL" id="JABFUD020000012">
    <property type="protein sequence ID" value="KAI5072959.1"/>
    <property type="molecule type" value="Genomic_DNA"/>
</dbReference>
<evidence type="ECO:0000256" key="7">
    <source>
        <dbReference type="SAM" id="MobiDB-lite"/>
    </source>
</evidence>
<dbReference type="Gene3D" id="1.10.510.10">
    <property type="entry name" value="Transferase(Phosphotransferase) domain 1"/>
    <property type="match status" value="1"/>
</dbReference>